<comment type="caution">
    <text evidence="1">The sequence shown here is derived from an EMBL/GenBank/DDBJ whole genome shotgun (WGS) entry which is preliminary data.</text>
</comment>
<evidence type="ECO:0000313" key="1">
    <source>
        <dbReference type="EMBL" id="KKL18296.1"/>
    </source>
</evidence>
<sequence>SFVNHQIFLFKTDSIPTKLRPSFVFMRRYLDEKLLTGVEIGVERGRNSKSILKGLNIKKLYLIDVWVNYDEIEFAWSHI</sequence>
<name>A0A0F9DKT7_9ZZZZ</name>
<accession>A0A0F9DKT7</accession>
<proteinExistence type="predicted"/>
<dbReference type="EMBL" id="LAZR01038924">
    <property type="protein sequence ID" value="KKL18296.1"/>
    <property type="molecule type" value="Genomic_DNA"/>
</dbReference>
<reference evidence="1" key="1">
    <citation type="journal article" date="2015" name="Nature">
        <title>Complex archaea that bridge the gap between prokaryotes and eukaryotes.</title>
        <authorList>
            <person name="Spang A."/>
            <person name="Saw J.H."/>
            <person name="Jorgensen S.L."/>
            <person name="Zaremba-Niedzwiedzka K."/>
            <person name="Martijn J."/>
            <person name="Lind A.E."/>
            <person name="van Eijk R."/>
            <person name="Schleper C."/>
            <person name="Guy L."/>
            <person name="Ettema T.J."/>
        </authorList>
    </citation>
    <scope>NUCLEOTIDE SEQUENCE</scope>
</reference>
<organism evidence="1">
    <name type="scientific">marine sediment metagenome</name>
    <dbReference type="NCBI Taxonomy" id="412755"/>
    <lineage>
        <taxon>unclassified sequences</taxon>
        <taxon>metagenomes</taxon>
        <taxon>ecological metagenomes</taxon>
    </lineage>
</organism>
<protein>
    <submittedName>
        <fullName evidence="1">Uncharacterized protein</fullName>
    </submittedName>
</protein>
<gene>
    <name evidence="1" type="ORF">LCGC14_2476920</name>
</gene>
<feature type="non-terminal residue" evidence="1">
    <location>
        <position position="1"/>
    </location>
</feature>
<dbReference type="AlphaFoldDB" id="A0A0F9DKT7"/>